<evidence type="ECO:0000313" key="2">
    <source>
        <dbReference type="EMBL" id="SHI59011.1"/>
    </source>
</evidence>
<dbReference type="SUPFAM" id="SSF53756">
    <property type="entry name" value="UDP-Glycosyltransferase/glycogen phosphorylase"/>
    <property type="match status" value="1"/>
</dbReference>
<organism evidence="2 3">
    <name type="scientific">Algibacter luteus</name>
    <dbReference type="NCBI Taxonomy" id="1178825"/>
    <lineage>
        <taxon>Bacteria</taxon>
        <taxon>Pseudomonadati</taxon>
        <taxon>Bacteroidota</taxon>
        <taxon>Flavobacteriia</taxon>
        <taxon>Flavobacteriales</taxon>
        <taxon>Flavobacteriaceae</taxon>
        <taxon>Algibacter</taxon>
    </lineage>
</organism>
<evidence type="ECO:0000259" key="1">
    <source>
        <dbReference type="Pfam" id="PF00534"/>
    </source>
</evidence>
<accession>A0A1M6CDW8</accession>
<dbReference type="AlphaFoldDB" id="A0A1M6CDW8"/>
<proteinExistence type="predicted"/>
<evidence type="ECO:0000313" key="3">
    <source>
        <dbReference type="Proteomes" id="UP000184396"/>
    </source>
</evidence>
<sequence length="337" mass="38690">MKTLIYIGNKSGVSKHANMSSIDILGRLLEESGYKIYYASSKKNIVLRLLHMLWVCFKYSNRADYVLIDTYSTLNFYYAYFVSQMCRLLHLKYIPILHGGKLPNRLQQSPKLSKAIFNHAYKNVSPSKYIKSKFEAFGYKNLICIPNSIELGNYKFKKREFDEANLLWVRSFSEIYNPFLAIKVLKALKDESINAKLCMVGPDSDGSLQKAKNYANELQVEVIFTGKLDKKEWINLSENYNIFINTTHVDNMPVSIIESWALGLPVVSTNVGGIPFFVKHNENGILVEPNMESAFVDAIKKLISSKNYGNKIAEEARRCAENLDWNVVKNYWIKVLN</sequence>
<dbReference type="PANTHER" id="PTHR45947:SF15">
    <property type="entry name" value="TEICHURONIC ACID BIOSYNTHESIS GLYCOSYLTRANSFERASE TUAC-RELATED"/>
    <property type="match status" value="1"/>
</dbReference>
<dbReference type="STRING" id="1178825.SAMN05216261_1198"/>
<keyword evidence="3" id="KW-1185">Reference proteome</keyword>
<protein>
    <submittedName>
        <fullName evidence="2">Glycosyltransferase involved in cell wall bisynthesis</fullName>
    </submittedName>
</protein>
<dbReference type="CDD" id="cd03801">
    <property type="entry name" value="GT4_PimA-like"/>
    <property type="match status" value="1"/>
</dbReference>
<dbReference type="eggNOG" id="COG0438">
    <property type="taxonomic scope" value="Bacteria"/>
</dbReference>
<feature type="domain" description="Glycosyl transferase family 1" evidence="1">
    <location>
        <begin position="162"/>
        <end position="318"/>
    </location>
</feature>
<reference evidence="2 3" key="1">
    <citation type="submission" date="2016-11" db="EMBL/GenBank/DDBJ databases">
        <authorList>
            <person name="Jaros S."/>
            <person name="Januszkiewicz K."/>
            <person name="Wedrychowicz H."/>
        </authorList>
    </citation>
    <scope>NUCLEOTIDE SEQUENCE [LARGE SCALE GENOMIC DNA]</scope>
    <source>
        <strain evidence="2 3">CGMCC 1.12213</strain>
    </source>
</reference>
<dbReference type="Pfam" id="PF00534">
    <property type="entry name" value="Glycos_transf_1"/>
    <property type="match status" value="1"/>
</dbReference>
<dbReference type="RefSeq" id="WP_019387341.1">
    <property type="nucleotide sequence ID" value="NZ_ALIH01000005.1"/>
</dbReference>
<dbReference type="PANTHER" id="PTHR45947">
    <property type="entry name" value="SULFOQUINOVOSYL TRANSFERASE SQD2"/>
    <property type="match status" value="1"/>
</dbReference>
<dbReference type="Gene3D" id="3.40.50.2000">
    <property type="entry name" value="Glycogen Phosphorylase B"/>
    <property type="match status" value="2"/>
</dbReference>
<dbReference type="InterPro" id="IPR001296">
    <property type="entry name" value="Glyco_trans_1"/>
</dbReference>
<gene>
    <name evidence="2" type="ORF">SAMN05216261_1198</name>
</gene>
<name>A0A1M6CDW8_9FLAO</name>
<keyword evidence="2" id="KW-0808">Transferase</keyword>
<dbReference type="Proteomes" id="UP000184396">
    <property type="component" value="Unassembled WGS sequence"/>
</dbReference>
<dbReference type="EMBL" id="FQYK01000002">
    <property type="protein sequence ID" value="SHI59011.1"/>
    <property type="molecule type" value="Genomic_DNA"/>
</dbReference>
<dbReference type="GO" id="GO:0016757">
    <property type="term" value="F:glycosyltransferase activity"/>
    <property type="evidence" value="ECO:0007669"/>
    <property type="project" value="InterPro"/>
</dbReference>
<dbReference type="InterPro" id="IPR050194">
    <property type="entry name" value="Glycosyltransferase_grp1"/>
</dbReference>